<reference evidence="1" key="1">
    <citation type="submission" date="2014-09" db="EMBL/GenBank/DDBJ databases">
        <authorList>
            <person name="Magalhaes I.L.F."/>
            <person name="Oliveira U."/>
            <person name="Santos F.R."/>
            <person name="Vidigal T.H.D.A."/>
            <person name="Brescovit A.D."/>
            <person name="Santos A.J."/>
        </authorList>
    </citation>
    <scope>NUCLEOTIDE SEQUENCE</scope>
    <source>
        <tissue evidence="1">Shoot tissue taken approximately 20 cm above the soil surface</tissue>
    </source>
</reference>
<sequence>MVSMKHIESFIRIPLLPILHWS</sequence>
<reference evidence="1" key="2">
    <citation type="journal article" date="2015" name="Data Brief">
        <title>Shoot transcriptome of the giant reed, Arundo donax.</title>
        <authorList>
            <person name="Barrero R.A."/>
            <person name="Guerrero F.D."/>
            <person name="Moolhuijzen P."/>
            <person name="Goolsby J.A."/>
            <person name="Tidwell J."/>
            <person name="Bellgard S.E."/>
            <person name="Bellgard M.I."/>
        </authorList>
    </citation>
    <scope>NUCLEOTIDE SEQUENCE</scope>
    <source>
        <tissue evidence="1">Shoot tissue taken approximately 20 cm above the soil surface</tissue>
    </source>
</reference>
<dbReference type="AlphaFoldDB" id="A0A0A9H3Q8"/>
<proteinExistence type="predicted"/>
<accession>A0A0A9H3Q8</accession>
<organism evidence="1">
    <name type="scientific">Arundo donax</name>
    <name type="common">Giant reed</name>
    <name type="synonym">Donax arundinaceus</name>
    <dbReference type="NCBI Taxonomy" id="35708"/>
    <lineage>
        <taxon>Eukaryota</taxon>
        <taxon>Viridiplantae</taxon>
        <taxon>Streptophyta</taxon>
        <taxon>Embryophyta</taxon>
        <taxon>Tracheophyta</taxon>
        <taxon>Spermatophyta</taxon>
        <taxon>Magnoliopsida</taxon>
        <taxon>Liliopsida</taxon>
        <taxon>Poales</taxon>
        <taxon>Poaceae</taxon>
        <taxon>PACMAD clade</taxon>
        <taxon>Arundinoideae</taxon>
        <taxon>Arundineae</taxon>
        <taxon>Arundo</taxon>
    </lineage>
</organism>
<name>A0A0A9H3Q8_ARUDO</name>
<dbReference type="EMBL" id="GBRH01166499">
    <property type="protein sequence ID" value="JAE31397.1"/>
    <property type="molecule type" value="Transcribed_RNA"/>
</dbReference>
<evidence type="ECO:0000313" key="1">
    <source>
        <dbReference type="EMBL" id="JAE31397.1"/>
    </source>
</evidence>
<protein>
    <submittedName>
        <fullName evidence="1">Uncharacterized protein</fullName>
    </submittedName>
</protein>